<dbReference type="InterPro" id="IPR001304">
    <property type="entry name" value="C-type_lectin-like"/>
</dbReference>
<sequence length="181" mass="19919">MPSTPRELTCSAAAEDTCQCENYRNIDSPYYWSPSEKNCRTCPNGYLSGYGYNIQNSLNSITSRCYRVEYSSTLSYSAALASCTANAAHLINIRNSMEMGVAAYWSSGTRSFWVGATALSTANTFTWRNWLSTTVDADLWCRGEPTGGGVGWGAYIHGDRGDCLDQAAVTTNLYFICEYSV</sequence>
<dbReference type="Proteomes" id="UP000276133">
    <property type="component" value="Unassembled WGS sequence"/>
</dbReference>
<protein>
    <recommendedName>
        <fullName evidence="1">C-type lectin domain-containing protein</fullName>
    </recommendedName>
</protein>
<evidence type="ECO:0000313" key="3">
    <source>
        <dbReference type="Proteomes" id="UP000276133"/>
    </source>
</evidence>
<dbReference type="PROSITE" id="PS50041">
    <property type="entry name" value="C_TYPE_LECTIN_2"/>
    <property type="match status" value="1"/>
</dbReference>
<dbReference type="SMART" id="SM00034">
    <property type="entry name" value="CLECT"/>
    <property type="match status" value="1"/>
</dbReference>
<dbReference type="AlphaFoldDB" id="A0A3M7RYA1"/>
<evidence type="ECO:0000259" key="1">
    <source>
        <dbReference type="PROSITE" id="PS50041"/>
    </source>
</evidence>
<organism evidence="2 3">
    <name type="scientific">Brachionus plicatilis</name>
    <name type="common">Marine rotifer</name>
    <name type="synonym">Brachionus muelleri</name>
    <dbReference type="NCBI Taxonomy" id="10195"/>
    <lineage>
        <taxon>Eukaryota</taxon>
        <taxon>Metazoa</taxon>
        <taxon>Spiralia</taxon>
        <taxon>Gnathifera</taxon>
        <taxon>Rotifera</taxon>
        <taxon>Eurotatoria</taxon>
        <taxon>Monogononta</taxon>
        <taxon>Pseudotrocha</taxon>
        <taxon>Ploima</taxon>
        <taxon>Brachionidae</taxon>
        <taxon>Brachionus</taxon>
    </lineage>
</organism>
<dbReference type="SUPFAM" id="SSF56436">
    <property type="entry name" value="C-type lectin-like"/>
    <property type="match status" value="1"/>
</dbReference>
<dbReference type="InterPro" id="IPR016186">
    <property type="entry name" value="C-type_lectin-like/link_sf"/>
</dbReference>
<proteinExistence type="predicted"/>
<keyword evidence="3" id="KW-1185">Reference proteome</keyword>
<accession>A0A3M7RYA1</accession>
<evidence type="ECO:0000313" key="2">
    <source>
        <dbReference type="EMBL" id="RNA28325.1"/>
    </source>
</evidence>
<dbReference type="Gene3D" id="3.10.100.10">
    <property type="entry name" value="Mannose-Binding Protein A, subunit A"/>
    <property type="match status" value="1"/>
</dbReference>
<dbReference type="EMBL" id="REGN01002405">
    <property type="protein sequence ID" value="RNA28325.1"/>
    <property type="molecule type" value="Genomic_DNA"/>
</dbReference>
<gene>
    <name evidence="2" type="ORF">BpHYR1_047641</name>
</gene>
<dbReference type="InterPro" id="IPR016187">
    <property type="entry name" value="CTDL_fold"/>
</dbReference>
<reference evidence="2 3" key="1">
    <citation type="journal article" date="2018" name="Sci. Rep.">
        <title>Genomic signatures of local adaptation to the degree of environmental predictability in rotifers.</title>
        <authorList>
            <person name="Franch-Gras L."/>
            <person name="Hahn C."/>
            <person name="Garcia-Roger E.M."/>
            <person name="Carmona M.J."/>
            <person name="Serra M."/>
            <person name="Gomez A."/>
        </authorList>
    </citation>
    <scope>NUCLEOTIDE SEQUENCE [LARGE SCALE GENOMIC DNA]</scope>
    <source>
        <strain evidence="2">HYR1</strain>
    </source>
</reference>
<feature type="domain" description="C-type lectin" evidence="1">
    <location>
        <begin position="61"/>
        <end position="164"/>
    </location>
</feature>
<comment type="caution">
    <text evidence="2">The sequence shown here is derived from an EMBL/GenBank/DDBJ whole genome shotgun (WGS) entry which is preliminary data.</text>
</comment>
<dbReference type="OrthoDB" id="10479848at2759"/>
<name>A0A3M7RYA1_BRAPC</name>
<dbReference type="CDD" id="cd00037">
    <property type="entry name" value="CLECT"/>
    <property type="match status" value="1"/>
</dbReference>
<dbReference type="Pfam" id="PF00059">
    <property type="entry name" value="Lectin_C"/>
    <property type="match status" value="1"/>
</dbReference>